<organism evidence="1 2">
    <name type="scientific">Nyctereutes procyonoides</name>
    <name type="common">Raccoon dog</name>
    <name type="synonym">Canis procyonoides</name>
    <dbReference type="NCBI Taxonomy" id="34880"/>
    <lineage>
        <taxon>Eukaryota</taxon>
        <taxon>Metazoa</taxon>
        <taxon>Chordata</taxon>
        <taxon>Craniata</taxon>
        <taxon>Vertebrata</taxon>
        <taxon>Euteleostomi</taxon>
        <taxon>Mammalia</taxon>
        <taxon>Eutheria</taxon>
        <taxon>Laurasiatheria</taxon>
        <taxon>Carnivora</taxon>
        <taxon>Caniformia</taxon>
        <taxon>Canidae</taxon>
        <taxon>Nyctereutes</taxon>
    </lineage>
</organism>
<comment type="caution">
    <text evidence="1">The sequence shown here is derived from an EMBL/GenBank/DDBJ whole genome shotgun (WGS) entry which is preliminary data.</text>
</comment>
<protein>
    <submittedName>
        <fullName evidence="1">(raccoon dog) hypothetical protein</fullName>
    </submittedName>
</protein>
<name>A0A811YBR7_NYCPR</name>
<reference evidence="1" key="1">
    <citation type="submission" date="2020-12" db="EMBL/GenBank/DDBJ databases">
        <authorList>
            <consortium name="Molecular Ecology Group"/>
        </authorList>
    </citation>
    <scope>NUCLEOTIDE SEQUENCE</scope>
    <source>
        <strain evidence="1">TBG_1078</strain>
    </source>
</reference>
<dbReference type="AlphaFoldDB" id="A0A811YBR7"/>
<accession>A0A811YBR7</accession>
<keyword evidence="2" id="KW-1185">Reference proteome</keyword>
<evidence type="ECO:0000313" key="1">
    <source>
        <dbReference type="EMBL" id="CAD7675000.1"/>
    </source>
</evidence>
<dbReference type="EMBL" id="CAJHUB010000673">
    <property type="protein sequence ID" value="CAD7675000.1"/>
    <property type="molecule type" value="Genomic_DNA"/>
</dbReference>
<proteinExistence type="predicted"/>
<gene>
    <name evidence="1" type="ORF">NYPRO_LOCUS7795</name>
</gene>
<evidence type="ECO:0000313" key="2">
    <source>
        <dbReference type="Proteomes" id="UP000645828"/>
    </source>
</evidence>
<dbReference type="Proteomes" id="UP000645828">
    <property type="component" value="Unassembled WGS sequence"/>
</dbReference>
<sequence length="83" mass="9047">MPCPSGDLGIPVEAGTEGGEDSFREINFYLDCLKEKNDHLHACLQEGSQALSSSSNFREAPSNASCLSNKSDQGVFFFKILFI</sequence>